<proteinExistence type="predicted"/>
<protein>
    <recommendedName>
        <fullName evidence="2">MrpA C-terminal/MbhE domain-containing protein</fullName>
    </recommendedName>
</protein>
<name>A0A381RRS4_9ZZZZ</name>
<dbReference type="Pfam" id="PF20501">
    <property type="entry name" value="MbhE"/>
    <property type="match status" value="1"/>
</dbReference>
<feature type="domain" description="MrpA C-terminal/MbhE" evidence="2">
    <location>
        <begin position="14"/>
        <end position="87"/>
    </location>
</feature>
<evidence type="ECO:0000256" key="1">
    <source>
        <dbReference type="SAM" id="Phobius"/>
    </source>
</evidence>
<reference evidence="3" key="1">
    <citation type="submission" date="2018-05" db="EMBL/GenBank/DDBJ databases">
        <authorList>
            <person name="Lanie J.A."/>
            <person name="Ng W.-L."/>
            <person name="Kazmierczak K.M."/>
            <person name="Andrzejewski T.M."/>
            <person name="Davidsen T.M."/>
            <person name="Wayne K.J."/>
            <person name="Tettelin H."/>
            <person name="Glass J.I."/>
            <person name="Rusch D."/>
            <person name="Podicherti R."/>
            <person name="Tsui H.-C.T."/>
            <person name="Winkler M.E."/>
        </authorList>
    </citation>
    <scope>NUCLEOTIDE SEQUENCE</scope>
</reference>
<feature type="transmembrane region" description="Helical" evidence="1">
    <location>
        <begin position="67"/>
        <end position="85"/>
    </location>
</feature>
<accession>A0A381RRS4</accession>
<dbReference type="AlphaFoldDB" id="A0A381RRS4"/>
<keyword evidence="1" id="KW-0812">Transmembrane</keyword>
<dbReference type="EMBL" id="UINC01002175">
    <property type="protein sequence ID" value="SUZ93769.1"/>
    <property type="molecule type" value="Genomic_DNA"/>
</dbReference>
<keyword evidence="1" id="KW-0472">Membrane</keyword>
<keyword evidence="1" id="KW-1133">Transmembrane helix</keyword>
<organism evidence="3">
    <name type="scientific">marine metagenome</name>
    <dbReference type="NCBI Taxonomy" id="408172"/>
    <lineage>
        <taxon>unclassified sequences</taxon>
        <taxon>metagenomes</taxon>
        <taxon>ecological metagenomes</taxon>
    </lineage>
</organism>
<evidence type="ECO:0000259" key="2">
    <source>
        <dbReference type="Pfam" id="PF20501"/>
    </source>
</evidence>
<gene>
    <name evidence="3" type="ORF">METZ01_LOCUS46623</name>
</gene>
<evidence type="ECO:0000313" key="3">
    <source>
        <dbReference type="EMBL" id="SUZ93769.1"/>
    </source>
</evidence>
<dbReference type="InterPro" id="IPR046806">
    <property type="entry name" value="MrpA_C/MbhE"/>
</dbReference>
<sequence>MRLLAGIPFIVAAVLLCIAASDFAVVGDPGSPPSTHVSPRYIEQGYGETGAANLVTAVLADYRGYDTLGETIVIFTAGLACVFIFRRRDL</sequence>